<organism evidence="2 3">
    <name type="scientific">Ceraceosorus bombacis</name>
    <dbReference type="NCBI Taxonomy" id="401625"/>
    <lineage>
        <taxon>Eukaryota</taxon>
        <taxon>Fungi</taxon>
        <taxon>Dikarya</taxon>
        <taxon>Basidiomycota</taxon>
        <taxon>Ustilaginomycotina</taxon>
        <taxon>Exobasidiomycetes</taxon>
        <taxon>Ceraceosorales</taxon>
        <taxon>Ceraceosoraceae</taxon>
        <taxon>Ceraceosorus</taxon>
    </lineage>
</organism>
<dbReference type="AlphaFoldDB" id="A0A0N7L8R7"/>
<name>A0A0N7L8R7_9BASI</name>
<sequence>MTKSRKADCSQSDWKAKGGGAGAISSFRVTSAGNNKVIVVVRVVAGEERLGLRNSDDKVAYAASRLSSGEKVCALVDDRLGCLM</sequence>
<accession>A0A0N7L8R7</accession>
<evidence type="ECO:0000313" key="2">
    <source>
        <dbReference type="EMBL" id="CEH11738.1"/>
    </source>
</evidence>
<proteinExistence type="predicted"/>
<evidence type="ECO:0000256" key="1">
    <source>
        <dbReference type="SAM" id="MobiDB-lite"/>
    </source>
</evidence>
<protein>
    <submittedName>
        <fullName evidence="2">Uncharacterized protein</fullName>
    </submittedName>
</protein>
<evidence type="ECO:0000313" key="3">
    <source>
        <dbReference type="Proteomes" id="UP000054845"/>
    </source>
</evidence>
<feature type="region of interest" description="Disordered" evidence="1">
    <location>
        <begin position="1"/>
        <end position="22"/>
    </location>
</feature>
<keyword evidence="3" id="KW-1185">Reference proteome</keyword>
<dbReference type="EMBL" id="CCYA01000065">
    <property type="protein sequence ID" value="CEH11738.1"/>
    <property type="molecule type" value="Genomic_DNA"/>
</dbReference>
<dbReference type="Proteomes" id="UP000054845">
    <property type="component" value="Unassembled WGS sequence"/>
</dbReference>
<reference evidence="2 3" key="1">
    <citation type="submission" date="2014-09" db="EMBL/GenBank/DDBJ databases">
        <authorList>
            <person name="Magalhaes I.L.F."/>
            <person name="Oliveira U."/>
            <person name="Santos F.R."/>
            <person name="Vidigal T.H.D.A."/>
            <person name="Brescovit A.D."/>
            <person name="Santos A.J."/>
        </authorList>
    </citation>
    <scope>NUCLEOTIDE SEQUENCE [LARGE SCALE GENOMIC DNA]</scope>
</reference>